<dbReference type="InterPro" id="IPR001694">
    <property type="entry name" value="NADH_UbQ_OxRdtase_su1/FPO"/>
</dbReference>
<dbReference type="AlphaFoldDB" id="A0A0S2SXM7"/>
<comment type="similarity">
    <text evidence="3 10">Belongs to the complex I subunit 1 family.</text>
</comment>
<feature type="transmembrane region" description="Helical" evidence="12">
    <location>
        <begin position="171"/>
        <end position="188"/>
    </location>
</feature>
<dbReference type="PANTHER" id="PTHR11432">
    <property type="entry name" value="NADH DEHYDROGENASE SUBUNIT 1"/>
    <property type="match status" value="1"/>
</dbReference>
<keyword evidence="10" id="KW-0520">NAD</keyword>
<dbReference type="EC" id="7.1.1.2" evidence="11"/>
<keyword evidence="8 11" id="KW-0830">Ubiquinone</keyword>
<dbReference type="EMBL" id="KR869095">
    <property type="protein sequence ID" value="ALP46622.1"/>
    <property type="molecule type" value="Genomic_DNA"/>
</dbReference>
<keyword evidence="5" id="KW-0813">Transport</keyword>
<dbReference type="GO" id="GO:0008137">
    <property type="term" value="F:NADH dehydrogenase (ubiquinone) activity"/>
    <property type="evidence" value="ECO:0007669"/>
    <property type="project" value="UniProtKB-EC"/>
</dbReference>
<feature type="transmembrane region" description="Helical" evidence="12">
    <location>
        <begin position="249"/>
        <end position="266"/>
    </location>
</feature>
<dbReference type="InterPro" id="IPR018086">
    <property type="entry name" value="NADH_UbQ_OxRdtase_su1_CS"/>
</dbReference>
<organism evidence="13">
    <name type="scientific">Tyrophagus longior</name>
    <name type="common">Cucumber mite</name>
    <dbReference type="NCBI Taxonomy" id="223634"/>
    <lineage>
        <taxon>Eukaryota</taxon>
        <taxon>Metazoa</taxon>
        <taxon>Ecdysozoa</taxon>
        <taxon>Arthropoda</taxon>
        <taxon>Chelicerata</taxon>
        <taxon>Arachnida</taxon>
        <taxon>Acari</taxon>
        <taxon>Acariformes</taxon>
        <taxon>Sarcoptiformes</taxon>
        <taxon>Astigmata</taxon>
        <taxon>Acaroidea</taxon>
        <taxon>Acaridae</taxon>
        <taxon>Tyrophaginae</taxon>
        <taxon>Tyrophagus</taxon>
    </lineage>
</organism>
<evidence type="ECO:0000256" key="3">
    <source>
        <dbReference type="ARBA" id="ARBA00010535"/>
    </source>
</evidence>
<dbReference type="GO" id="GO:0005743">
    <property type="term" value="C:mitochondrial inner membrane"/>
    <property type="evidence" value="ECO:0007669"/>
    <property type="project" value="UniProtKB-SubCell"/>
</dbReference>
<comment type="function">
    <text evidence="1">Core subunit of the mitochondrial membrane respiratory chain NADH dehydrogenase (Complex I) that is believed to belong to the minimal assembly required for catalysis. Complex I functions in the transfer of electrons from NADH to the respiratory chain. The immediate electron acceptor for the enzyme is believed to be ubiquinone.</text>
</comment>
<feature type="transmembrane region" description="Helical" evidence="12">
    <location>
        <begin position="139"/>
        <end position="156"/>
    </location>
</feature>
<evidence type="ECO:0000256" key="6">
    <source>
        <dbReference type="ARBA" id="ARBA00022692"/>
    </source>
</evidence>
<keyword evidence="11 13" id="KW-0496">Mitochondrion</keyword>
<evidence type="ECO:0000256" key="2">
    <source>
        <dbReference type="ARBA" id="ARBA00004225"/>
    </source>
</evidence>
<dbReference type="Pfam" id="PF00146">
    <property type="entry name" value="NADHdh"/>
    <property type="match status" value="1"/>
</dbReference>
<feature type="transmembrane region" description="Helical" evidence="12">
    <location>
        <begin position="6"/>
        <end position="23"/>
    </location>
</feature>
<evidence type="ECO:0000256" key="9">
    <source>
        <dbReference type="ARBA" id="ARBA00023136"/>
    </source>
</evidence>
<evidence type="ECO:0000256" key="5">
    <source>
        <dbReference type="ARBA" id="ARBA00022448"/>
    </source>
</evidence>
<evidence type="ECO:0000256" key="8">
    <source>
        <dbReference type="ARBA" id="ARBA00023075"/>
    </source>
</evidence>
<dbReference type="PROSITE" id="PS00668">
    <property type="entry name" value="COMPLEX1_ND1_2"/>
    <property type="match status" value="1"/>
</dbReference>
<dbReference type="RefSeq" id="YP_009192673.1">
    <property type="nucleotide sequence ID" value="NC_028725.1"/>
</dbReference>
<sequence length="298" mass="34085">MWFMDFVISMVGVLLSVAFFTFMERKVMGLMHYRLGPNKVLIWGLSQPIADALKLLTKELQKFTASKMMMYSLGPLISLLLALLFWGFYEYSVSYNSSALSIMVILSIMGLSAYGFLFTSWGPNSKYALLGGHRTVSQIISYEVCLMFLVLTLFYITKCYKVENIALSQKGVWLMMFSTPLFMAWLMLSMAESSRTPFDLAESESELVSGSNVEYGGGFFVLAFMSEYGMIIFISFITLILFLGANSTLLKTFLVWIVYVCVRCSFQRVRYDKLMMMSWKKPLPYSLSMVFLSSCYLY</sequence>
<evidence type="ECO:0000256" key="4">
    <source>
        <dbReference type="ARBA" id="ARBA00021009"/>
    </source>
</evidence>
<keyword evidence="9 12" id="KW-0472">Membrane</keyword>
<dbReference type="PANTHER" id="PTHR11432:SF3">
    <property type="entry name" value="NADH-UBIQUINONE OXIDOREDUCTASE CHAIN 1"/>
    <property type="match status" value="1"/>
</dbReference>
<accession>A0A0S2SXM7</accession>
<keyword evidence="6 10" id="KW-0812">Transmembrane</keyword>
<dbReference type="GO" id="GO:0003954">
    <property type="term" value="F:NADH dehydrogenase activity"/>
    <property type="evidence" value="ECO:0007669"/>
    <property type="project" value="TreeGrafter"/>
</dbReference>
<reference evidence="13" key="2">
    <citation type="journal article" date="2016" name="Gene">
        <title>Characterization of the complete mitochondrial genome of the storage mite pest Tyrophagus longior (Gervais) (Acari: Acaridae) and comparative mitogenomic analysis of four acarid mites.</title>
        <authorList>
            <person name="Yang B."/>
            <person name="Li C."/>
        </authorList>
    </citation>
    <scope>NUCLEOTIDE SEQUENCE</scope>
</reference>
<dbReference type="GO" id="GO:0009060">
    <property type="term" value="P:aerobic respiration"/>
    <property type="evidence" value="ECO:0007669"/>
    <property type="project" value="TreeGrafter"/>
</dbReference>
<comment type="catalytic activity">
    <reaction evidence="11">
        <text>a ubiquinone + NADH + 5 H(+)(in) = a ubiquinol + NAD(+) + 4 H(+)(out)</text>
        <dbReference type="Rhea" id="RHEA:29091"/>
        <dbReference type="Rhea" id="RHEA-COMP:9565"/>
        <dbReference type="Rhea" id="RHEA-COMP:9566"/>
        <dbReference type="ChEBI" id="CHEBI:15378"/>
        <dbReference type="ChEBI" id="CHEBI:16389"/>
        <dbReference type="ChEBI" id="CHEBI:17976"/>
        <dbReference type="ChEBI" id="CHEBI:57540"/>
        <dbReference type="ChEBI" id="CHEBI:57945"/>
        <dbReference type="EC" id="7.1.1.2"/>
    </reaction>
</comment>
<keyword evidence="7 12" id="KW-1133">Transmembrane helix</keyword>
<feature type="transmembrane region" description="Helical" evidence="12">
    <location>
        <begin position="95"/>
        <end position="118"/>
    </location>
</feature>
<reference evidence="13" key="1">
    <citation type="submission" date="2015-05" db="EMBL/GenBank/DDBJ databases">
        <authorList>
            <person name="Wang D.B."/>
            <person name="Wang M."/>
        </authorList>
    </citation>
    <scope>NUCLEOTIDE SEQUENCE</scope>
</reference>
<evidence type="ECO:0000313" key="13">
    <source>
        <dbReference type="EMBL" id="ALP46622.1"/>
    </source>
</evidence>
<evidence type="ECO:0000256" key="11">
    <source>
        <dbReference type="RuleBase" id="RU000473"/>
    </source>
</evidence>
<geneLocation type="mitochondrion" evidence="13"/>
<feature type="transmembrane region" description="Helical" evidence="12">
    <location>
        <begin position="219"/>
        <end position="243"/>
    </location>
</feature>
<evidence type="ECO:0000256" key="1">
    <source>
        <dbReference type="ARBA" id="ARBA00003257"/>
    </source>
</evidence>
<feature type="transmembrane region" description="Helical" evidence="12">
    <location>
        <begin position="68"/>
        <end position="89"/>
    </location>
</feature>
<evidence type="ECO:0000256" key="12">
    <source>
        <dbReference type="SAM" id="Phobius"/>
    </source>
</evidence>
<protein>
    <recommendedName>
        <fullName evidence="4 11">NADH-ubiquinone oxidoreductase chain 1</fullName>
        <ecNumber evidence="11">7.1.1.2</ecNumber>
    </recommendedName>
</protein>
<name>A0A0S2SXM7_TYRLO</name>
<gene>
    <name evidence="13" type="primary">ND1</name>
</gene>
<proteinExistence type="inferred from homology"/>
<comment type="subcellular location">
    <subcellularLocation>
        <location evidence="10">Mitochondrion inner membrane</location>
        <topology evidence="10">Multi-pass membrane protein</topology>
    </subcellularLocation>
    <subcellularLocation>
        <location evidence="2">Mitochondrion membrane</location>
        <topology evidence="2">Multi-pass membrane protein</topology>
    </subcellularLocation>
</comment>
<evidence type="ECO:0000256" key="7">
    <source>
        <dbReference type="ARBA" id="ARBA00022989"/>
    </source>
</evidence>
<evidence type="ECO:0000256" key="10">
    <source>
        <dbReference type="RuleBase" id="RU000471"/>
    </source>
</evidence>